<sequence>MASTKLMVCLANSRKHQGRCVAGIVIGGGGPEWVRPVGARPGHGVLARERHYGGGVEPQVGDLISVPLVKSRPFGVHRENWLFDPAVRWRRVGRIGWNELSGFVEHPASLWVNGDHTVVGANDRVPVELQDRVVDSLKFIRVAGVTIEVSPAYSNGKSQLPAVRARFGHGGSGYALKVTDPVYEEEFRARGLGKYRLGESLLTVSLGEEYKGHFYKLVAAIVERPGGGPGGRR</sequence>
<dbReference type="OrthoDB" id="128352at2"/>
<dbReference type="Pfam" id="PF22557">
    <property type="entry name" value="DuOB"/>
    <property type="match status" value="1"/>
</dbReference>
<dbReference type="RefSeq" id="WP_106619216.1">
    <property type="nucleotide sequence ID" value="NZ_PYAX01000014.1"/>
</dbReference>
<reference evidence="2 3" key="1">
    <citation type="submission" date="2018-03" db="EMBL/GenBank/DDBJ databases">
        <title>Genomic Encyclopedia of Type Strains, Phase III (KMG-III): the genomes of soil and plant-associated and newly described type strains.</title>
        <authorList>
            <person name="Whitman W."/>
        </authorList>
    </citation>
    <scope>NUCLEOTIDE SEQUENCE [LARGE SCALE GENOMIC DNA]</scope>
    <source>
        <strain evidence="2 3">CGMCC 4.7097</strain>
    </source>
</reference>
<organism evidence="2 3">
    <name type="scientific">Saccharothrix carnea</name>
    <dbReference type="NCBI Taxonomy" id="1280637"/>
    <lineage>
        <taxon>Bacteria</taxon>
        <taxon>Bacillati</taxon>
        <taxon>Actinomycetota</taxon>
        <taxon>Actinomycetes</taxon>
        <taxon>Pseudonocardiales</taxon>
        <taxon>Pseudonocardiaceae</taxon>
        <taxon>Saccharothrix</taxon>
    </lineage>
</organism>
<gene>
    <name evidence="2" type="ORF">B0I31_11424</name>
</gene>
<dbReference type="AlphaFoldDB" id="A0A2P8I157"/>
<comment type="caution">
    <text evidence="2">The sequence shown here is derived from an EMBL/GenBank/DDBJ whole genome shotgun (WGS) entry which is preliminary data.</text>
</comment>
<protein>
    <recommendedName>
        <fullName evidence="1">Dual OB-containing domain-containing protein</fullName>
    </recommendedName>
</protein>
<name>A0A2P8I157_SACCR</name>
<keyword evidence="3" id="KW-1185">Reference proteome</keyword>
<evidence type="ECO:0000259" key="1">
    <source>
        <dbReference type="Pfam" id="PF22557"/>
    </source>
</evidence>
<dbReference type="InterPro" id="IPR054335">
    <property type="entry name" value="DuOB_dom"/>
</dbReference>
<accession>A0A2P8I157</accession>
<proteinExistence type="predicted"/>
<dbReference type="EMBL" id="PYAX01000014">
    <property type="protein sequence ID" value="PSL52197.1"/>
    <property type="molecule type" value="Genomic_DNA"/>
</dbReference>
<evidence type="ECO:0000313" key="2">
    <source>
        <dbReference type="EMBL" id="PSL52197.1"/>
    </source>
</evidence>
<feature type="domain" description="Dual OB-containing" evidence="1">
    <location>
        <begin position="6"/>
        <end position="221"/>
    </location>
</feature>
<evidence type="ECO:0000313" key="3">
    <source>
        <dbReference type="Proteomes" id="UP000241118"/>
    </source>
</evidence>
<dbReference type="Proteomes" id="UP000241118">
    <property type="component" value="Unassembled WGS sequence"/>
</dbReference>